<proteinExistence type="predicted"/>
<comment type="caution">
    <text evidence="2">The sequence shown here is derived from an EMBL/GenBank/DDBJ whole genome shotgun (WGS) entry which is preliminary data.</text>
</comment>
<feature type="compositionally biased region" description="Polar residues" evidence="1">
    <location>
        <begin position="19"/>
        <end position="33"/>
    </location>
</feature>
<gene>
    <name evidence="2" type="ORF">TWF481_002771</name>
</gene>
<name>A0AAV9VT72_9PEZI</name>
<keyword evidence="3" id="KW-1185">Reference proteome</keyword>
<feature type="region of interest" description="Disordered" evidence="1">
    <location>
        <begin position="19"/>
        <end position="38"/>
    </location>
</feature>
<dbReference type="Proteomes" id="UP001370758">
    <property type="component" value="Unassembled WGS sequence"/>
</dbReference>
<evidence type="ECO:0000313" key="3">
    <source>
        <dbReference type="Proteomes" id="UP001370758"/>
    </source>
</evidence>
<protein>
    <submittedName>
        <fullName evidence="2">Uncharacterized protein</fullName>
    </submittedName>
</protein>
<sequence length="272" mass="29561">MSGNYIRIRKNRRSSLCSIPLTQISPQSDTGEQGNLEKPKYHNILPSLEQCELKPQTVQTVSSKLGGEVREVLKQAHTQTPISGSWLQHIPESAHGNPEEDAQSSIKVDDSAGSPIHSPENFGAVIDLTDVKRHTCKTDDAAGQSVDPLQGSEKMTDLTELRPDINEIDDAAKGAIYLPQGSDEVADLKGFDSDPIEIHGAGIGARSPVDQVHQTAIKIGKRKRGYDLTPGSADFGPSRPTKRIKRRNQEASLGTDLVVIKLPRGLVYLMST</sequence>
<accession>A0AAV9VT72</accession>
<evidence type="ECO:0000313" key="2">
    <source>
        <dbReference type="EMBL" id="KAK6495724.1"/>
    </source>
</evidence>
<dbReference type="AlphaFoldDB" id="A0AAV9VT72"/>
<feature type="region of interest" description="Disordered" evidence="1">
    <location>
        <begin position="83"/>
        <end position="115"/>
    </location>
</feature>
<reference evidence="2 3" key="1">
    <citation type="submission" date="2023-08" db="EMBL/GenBank/DDBJ databases">
        <authorList>
            <person name="Palmer J.M."/>
        </authorList>
    </citation>
    <scope>NUCLEOTIDE SEQUENCE [LARGE SCALE GENOMIC DNA]</scope>
    <source>
        <strain evidence="2 3">TWF481</strain>
    </source>
</reference>
<organism evidence="2 3">
    <name type="scientific">Arthrobotrys musiformis</name>
    <dbReference type="NCBI Taxonomy" id="47236"/>
    <lineage>
        <taxon>Eukaryota</taxon>
        <taxon>Fungi</taxon>
        <taxon>Dikarya</taxon>
        <taxon>Ascomycota</taxon>
        <taxon>Pezizomycotina</taxon>
        <taxon>Orbiliomycetes</taxon>
        <taxon>Orbiliales</taxon>
        <taxon>Orbiliaceae</taxon>
        <taxon>Arthrobotrys</taxon>
    </lineage>
</organism>
<evidence type="ECO:0000256" key="1">
    <source>
        <dbReference type="SAM" id="MobiDB-lite"/>
    </source>
</evidence>
<dbReference type="EMBL" id="JAVHJL010000012">
    <property type="protein sequence ID" value="KAK6495724.1"/>
    <property type="molecule type" value="Genomic_DNA"/>
</dbReference>